<proteinExistence type="predicted"/>
<gene>
    <name evidence="1" type="ORF">HJG54_28650</name>
    <name evidence="2" type="ORF">HJG54_34250</name>
</gene>
<name>A0AA97ASY9_9CYAN</name>
<evidence type="ECO:0000313" key="1">
    <source>
        <dbReference type="EMBL" id="WNZ26899.1"/>
    </source>
</evidence>
<dbReference type="EMBL" id="CP053587">
    <property type="protein sequence ID" value="WNZ26899.1"/>
    <property type="molecule type" value="Genomic_DNA"/>
</dbReference>
<organism evidence="2">
    <name type="scientific">Leptolyngbya sp. NK1-12</name>
    <dbReference type="NCBI Taxonomy" id="2547451"/>
    <lineage>
        <taxon>Bacteria</taxon>
        <taxon>Bacillati</taxon>
        <taxon>Cyanobacteriota</taxon>
        <taxon>Cyanophyceae</taxon>
        <taxon>Leptolyngbyales</taxon>
        <taxon>Leptolyngbyaceae</taxon>
        <taxon>Leptolyngbya group</taxon>
        <taxon>Leptolyngbya</taxon>
    </lineage>
</organism>
<sequence length="168" mass="19702">MDNKLRFQFELSHNIQQNETNSEIWGCISISLLTDHQLVSLLQTQWDLSGLKAWFEENQDFIRSEVLSIDGSSPLPSESLAQALNRLQEKEFSENEQDAEDHWFDALFEFRQRHSLRFALRGANIPEIIIGYHRGAGEISLSNREDDWSYLFDMDDFISDLRQKLIYT</sequence>
<dbReference type="AlphaFoldDB" id="A0AA97ASY9"/>
<protein>
    <submittedName>
        <fullName evidence="2">Uncharacterized protein</fullName>
    </submittedName>
</protein>
<reference evidence="2" key="1">
    <citation type="submission" date="2020-05" db="EMBL/GenBank/DDBJ databases">
        <authorList>
            <person name="Zhu T."/>
            <person name="Keshari N."/>
            <person name="Lu X."/>
        </authorList>
    </citation>
    <scope>NUCLEOTIDE SEQUENCE</scope>
    <source>
        <strain evidence="2">NK1-12</strain>
    </source>
</reference>
<dbReference type="EMBL" id="CP053587">
    <property type="protein sequence ID" value="WNZ27888.1"/>
    <property type="molecule type" value="Genomic_DNA"/>
</dbReference>
<accession>A0AA97ASY9</accession>
<dbReference type="RefSeq" id="WP_316436409.1">
    <property type="nucleotide sequence ID" value="NZ_CP053587.1"/>
</dbReference>
<evidence type="ECO:0000313" key="2">
    <source>
        <dbReference type="EMBL" id="WNZ27888.1"/>
    </source>
</evidence>